<evidence type="ECO:0000256" key="5">
    <source>
        <dbReference type="ARBA" id="ARBA00023136"/>
    </source>
</evidence>
<dbReference type="PANTHER" id="PTHR47089">
    <property type="entry name" value="ABC TRANSPORTER, PERMEASE PROTEIN"/>
    <property type="match status" value="1"/>
</dbReference>
<protein>
    <submittedName>
        <fullName evidence="7">ABC transporter permease</fullName>
    </submittedName>
</protein>
<keyword evidence="5 6" id="KW-0472">Membrane</keyword>
<feature type="transmembrane region" description="Helical" evidence="6">
    <location>
        <begin position="212"/>
        <end position="235"/>
    </location>
</feature>
<dbReference type="GO" id="GO:0022857">
    <property type="term" value="F:transmembrane transporter activity"/>
    <property type="evidence" value="ECO:0007669"/>
    <property type="project" value="InterPro"/>
</dbReference>
<comment type="caution">
    <text evidence="7">The sequence shown here is derived from an EMBL/GenBank/DDBJ whole genome shotgun (WGS) entry which is preliminary data.</text>
</comment>
<dbReference type="EMBL" id="DQVR01000086">
    <property type="protein sequence ID" value="HIQ24194.1"/>
    <property type="molecule type" value="Genomic_DNA"/>
</dbReference>
<evidence type="ECO:0000256" key="6">
    <source>
        <dbReference type="SAM" id="Phobius"/>
    </source>
</evidence>
<reference evidence="7" key="1">
    <citation type="journal article" date="2020" name="ISME J.">
        <title>Gammaproteobacteria mediating utilization of methyl-, sulfur- and petroleum organic compounds in deep ocean hydrothermal plumes.</title>
        <authorList>
            <person name="Zhou Z."/>
            <person name="Liu Y."/>
            <person name="Pan J."/>
            <person name="Cron B.R."/>
            <person name="Toner B.M."/>
            <person name="Anantharaman K."/>
            <person name="Breier J.A."/>
            <person name="Dick G.J."/>
            <person name="Li M."/>
        </authorList>
    </citation>
    <scope>NUCLEOTIDE SEQUENCE</scope>
    <source>
        <strain evidence="7">SZUA-1523</strain>
    </source>
</reference>
<feature type="transmembrane region" description="Helical" evidence="6">
    <location>
        <begin position="340"/>
        <end position="361"/>
    </location>
</feature>
<dbReference type="GO" id="GO:0005886">
    <property type="term" value="C:plasma membrane"/>
    <property type="evidence" value="ECO:0007669"/>
    <property type="project" value="UniProtKB-SubCell"/>
</dbReference>
<feature type="transmembrane region" description="Helical" evidence="6">
    <location>
        <begin position="141"/>
        <end position="168"/>
    </location>
</feature>
<dbReference type="PANTHER" id="PTHR47089:SF1">
    <property type="entry name" value="GUANOSINE ABC TRANSPORTER PERMEASE PROTEIN NUPP"/>
    <property type="match status" value="1"/>
</dbReference>
<keyword evidence="4 6" id="KW-1133">Transmembrane helix</keyword>
<keyword evidence="2" id="KW-1003">Cell membrane</keyword>
<evidence type="ECO:0000256" key="1">
    <source>
        <dbReference type="ARBA" id="ARBA00004651"/>
    </source>
</evidence>
<dbReference type="Pfam" id="PF02653">
    <property type="entry name" value="BPD_transp_2"/>
    <property type="match status" value="1"/>
</dbReference>
<dbReference type="InterPro" id="IPR001851">
    <property type="entry name" value="ABC_transp_permease"/>
</dbReference>
<evidence type="ECO:0000313" key="7">
    <source>
        <dbReference type="EMBL" id="HIQ24194.1"/>
    </source>
</evidence>
<feature type="transmembrane region" description="Helical" evidence="6">
    <location>
        <begin position="175"/>
        <end position="192"/>
    </location>
</feature>
<dbReference type="Proteomes" id="UP000600071">
    <property type="component" value="Unassembled WGS sequence"/>
</dbReference>
<feature type="transmembrane region" description="Helical" evidence="6">
    <location>
        <begin position="44"/>
        <end position="65"/>
    </location>
</feature>
<evidence type="ECO:0000256" key="2">
    <source>
        <dbReference type="ARBA" id="ARBA00022475"/>
    </source>
</evidence>
<keyword evidence="3 6" id="KW-0812">Transmembrane</keyword>
<feature type="transmembrane region" description="Helical" evidence="6">
    <location>
        <begin position="262"/>
        <end position="284"/>
    </location>
</feature>
<organism evidence="7 8">
    <name type="scientific">Pyrodictium delaneyi</name>
    <dbReference type="NCBI Taxonomy" id="1273541"/>
    <lineage>
        <taxon>Archaea</taxon>
        <taxon>Thermoproteota</taxon>
        <taxon>Thermoprotei</taxon>
        <taxon>Desulfurococcales</taxon>
        <taxon>Pyrodictiaceae</taxon>
        <taxon>Pyrodictium</taxon>
    </lineage>
</organism>
<gene>
    <name evidence="7" type="ORF">EYH50_04010</name>
</gene>
<name>A0A832ZWS7_9CREN</name>
<sequence length="371" mass="38591">MGCLKAPIAVGYPGECSPGYSRGEGAGLRVALEPRGPAEKKNPLLYGLVGLAAGFALSVLLGALTPVGVTGVAHALYVNLSELRFWLLSLPYFAPIAASAAGLVLAYRAGFITIGSEGQVILGAVVAYGLLYFILPQQYPALALAAAMAAAALAGALYGLVVGVLRVYLGANETLVSLMLNYTAVALVNYLVAGPWQSGPFTRTEPLPDRFWISGLVSAIITTVFIALLEALYMYTRLGIAVDSISRARRAAETYGVDPSRAILVVAALAGAAAGLGGGLYMAAEQHQLLSLGKQGLGYGYMGILAAWLAGLRPIATIAAGLLITLLYNMFVSLQLQGIPASFVLAFEAVIVLSVLASTTLSRYRVVIRHG</sequence>
<evidence type="ECO:0000256" key="4">
    <source>
        <dbReference type="ARBA" id="ARBA00022989"/>
    </source>
</evidence>
<comment type="subcellular location">
    <subcellularLocation>
        <location evidence="1">Cell membrane</location>
        <topology evidence="1">Multi-pass membrane protein</topology>
    </subcellularLocation>
</comment>
<feature type="transmembrane region" description="Helical" evidence="6">
    <location>
        <begin position="304"/>
        <end position="328"/>
    </location>
</feature>
<evidence type="ECO:0000313" key="8">
    <source>
        <dbReference type="Proteomes" id="UP000600071"/>
    </source>
</evidence>
<proteinExistence type="predicted"/>
<evidence type="ECO:0000256" key="3">
    <source>
        <dbReference type="ARBA" id="ARBA00022692"/>
    </source>
</evidence>
<accession>A0A832ZWS7</accession>
<feature type="transmembrane region" description="Helical" evidence="6">
    <location>
        <begin position="85"/>
        <end position="107"/>
    </location>
</feature>
<dbReference type="CDD" id="cd06580">
    <property type="entry name" value="TM_PBP1_transp_TpRbsC_like"/>
    <property type="match status" value="1"/>
</dbReference>
<dbReference type="AlphaFoldDB" id="A0A832ZWS7"/>
<feature type="transmembrane region" description="Helical" evidence="6">
    <location>
        <begin position="119"/>
        <end position="135"/>
    </location>
</feature>